<dbReference type="InterPro" id="IPR036890">
    <property type="entry name" value="HATPase_C_sf"/>
</dbReference>
<evidence type="ECO:0000256" key="4">
    <source>
        <dbReference type="SAM" id="Coils"/>
    </source>
</evidence>
<dbReference type="SUPFAM" id="SSF47384">
    <property type="entry name" value="Homodimeric domain of signal transducing histidine kinase"/>
    <property type="match status" value="1"/>
</dbReference>
<dbReference type="SUPFAM" id="SSF55874">
    <property type="entry name" value="ATPase domain of HSP90 chaperone/DNA topoisomerase II/histidine kinase"/>
    <property type="match status" value="1"/>
</dbReference>
<dbReference type="CDD" id="cd00077">
    <property type="entry name" value="HDc"/>
    <property type="match status" value="1"/>
</dbReference>
<dbReference type="InterPro" id="IPR013976">
    <property type="entry name" value="HDOD"/>
</dbReference>
<evidence type="ECO:0000256" key="2">
    <source>
        <dbReference type="ARBA" id="ARBA00012438"/>
    </source>
</evidence>
<evidence type="ECO:0000259" key="5">
    <source>
        <dbReference type="PROSITE" id="PS50109"/>
    </source>
</evidence>
<dbReference type="PANTHER" id="PTHR33525:SF3">
    <property type="entry name" value="RIBONUCLEASE Y"/>
    <property type="match status" value="1"/>
</dbReference>
<keyword evidence="8" id="KW-1185">Reference proteome</keyword>
<name>A0ABV4U8W2_9BACT</name>
<dbReference type="Pfam" id="PF00512">
    <property type="entry name" value="HisKA"/>
    <property type="match status" value="1"/>
</dbReference>
<dbReference type="InterPro" id="IPR004358">
    <property type="entry name" value="Sig_transdc_His_kin-like_C"/>
</dbReference>
<evidence type="ECO:0000259" key="6">
    <source>
        <dbReference type="PROSITE" id="PS51833"/>
    </source>
</evidence>
<evidence type="ECO:0000256" key="3">
    <source>
        <dbReference type="ARBA" id="ARBA00022553"/>
    </source>
</evidence>
<dbReference type="PROSITE" id="PS50109">
    <property type="entry name" value="HIS_KIN"/>
    <property type="match status" value="1"/>
</dbReference>
<dbReference type="Gene3D" id="1.10.287.130">
    <property type="match status" value="1"/>
</dbReference>
<accession>A0ABV4U8W2</accession>
<dbReference type="EC" id="2.7.13.3" evidence="2"/>
<dbReference type="InterPro" id="IPR003607">
    <property type="entry name" value="HD/PDEase_dom"/>
</dbReference>
<feature type="coiled-coil region" evidence="4">
    <location>
        <begin position="518"/>
        <end position="545"/>
    </location>
</feature>
<dbReference type="InterPro" id="IPR005467">
    <property type="entry name" value="His_kinase_dom"/>
</dbReference>
<dbReference type="SMART" id="SM00387">
    <property type="entry name" value="HATPase_c"/>
    <property type="match status" value="1"/>
</dbReference>
<dbReference type="PRINTS" id="PR00344">
    <property type="entry name" value="BCTRLSENSOR"/>
</dbReference>
<dbReference type="Pfam" id="PF08668">
    <property type="entry name" value="HDOD"/>
    <property type="match status" value="2"/>
</dbReference>
<dbReference type="InterPro" id="IPR003661">
    <property type="entry name" value="HisK_dim/P_dom"/>
</dbReference>
<dbReference type="SMART" id="SM00471">
    <property type="entry name" value="HDc"/>
    <property type="match status" value="1"/>
</dbReference>
<dbReference type="InterPro" id="IPR006675">
    <property type="entry name" value="HDIG_dom"/>
</dbReference>
<dbReference type="RefSeq" id="WP_425346486.1">
    <property type="nucleotide sequence ID" value="NZ_JBGUBD010000010.1"/>
</dbReference>
<comment type="caution">
    <text evidence="7">The sequence shown here is derived from an EMBL/GenBank/DDBJ whole genome shotgun (WGS) entry which is preliminary data.</text>
</comment>
<gene>
    <name evidence="7" type="ORF">ACERK3_14820</name>
</gene>
<sequence>MVATQPSKPRRIELILRQIDSLPTLPAIATRLLSLTADDDSHAREVIELVAADPALTSKVLSLCRSAAHNVNEEVLTVERAVVLLGFNAIRNAVLSVKVFEMFAEGQAAAGSGQATAERMNGTAAADARSTQAEASQFNRVAFWQHSLAVGVTAELLAAGDAELKADEAFVCGLLHDIGKLAMDHVLPKSFSRVVELAELNQGNIAEYERRIVGIDHHTAGKRLAQQWNLPHRLMDCIWLHGSSYQALPRLPHCRLIGLIALADLIARRAHLGYSGNFNVNQDVDELAGLVGLSPAKVRDVSARVFDAVEERSRVLGLDETPSRELFQASIQRANEALGRMNHVLELRSRTAQSQGRVLEAITGFHGMAAPGRSVQDVQDAVATSARQVFGPGFYALLYPGDPETGSRASWLISQYGAGGGPARSQCVEAPPYAPDIGQLDVQQSVGLNLMGLLPWIADFLVEAEDIRKVKLMPLSCGWGTAAVLLHDRETMPAWSQLAALSSTWGSAIAAAAQHDGSRRMGEELAEANSALAEVQDRLLRQESMARLGEMAAGAAHEMNNPLAIISGRSQLLTMTLAPGTKQQQAAQTIFRESHRLSDLITAMHMLADPPTPQRQPTDLGAVLDAAIKKVRAQSGKADGGPAISLRLRQQLPVMHIDAEQIRLAMMELLFNAVQSNSKQLIDVVAQLEPGGQAVVVQVVDKGDGMDKRTLDHAMDPFFSAKPAGRRVGMGLPRAQQLVRGHGGQIELRSKVGEGTTATMSLPLGSVEG</sequence>
<dbReference type="Gene3D" id="3.30.565.10">
    <property type="entry name" value="Histidine kinase-like ATPase, C-terminal domain"/>
    <property type="match status" value="1"/>
</dbReference>
<dbReference type="PANTHER" id="PTHR33525">
    <property type="match status" value="1"/>
</dbReference>
<evidence type="ECO:0000256" key="1">
    <source>
        <dbReference type="ARBA" id="ARBA00000085"/>
    </source>
</evidence>
<feature type="domain" description="HDOD" evidence="6">
    <location>
        <begin position="22"/>
        <end position="244"/>
    </location>
</feature>
<organism evidence="7 8">
    <name type="scientific">Natronomicrosphaera hydrolytica</name>
    <dbReference type="NCBI Taxonomy" id="3242702"/>
    <lineage>
        <taxon>Bacteria</taxon>
        <taxon>Pseudomonadati</taxon>
        <taxon>Planctomycetota</taxon>
        <taxon>Phycisphaerae</taxon>
        <taxon>Phycisphaerales</taxon>
        <taxon>Phycisphaeraceae</taxon>
        <taxon>Natronomicrosphaera</taxon>
    </lineage>
</organism>
<dbReference type="EMBL" id="JBGUBD010000010">
    <property type="protein sequence ID" value="MFA9479560.1"/>
    <property type="molecule type" value="Genomic_DNA"/>
</dbReference>
<keyword evidence="4" id="KW-0175">Coiled coil</keyword>
<dbReference type="InterPro" id="IPR003594">
    <property type="entry name" value="HATPase_dom"/>
</dbReference>
<proteinExistence type="predicted"/>
<dbReference type="Proteomes" id="UP001575105">
    <property type="component" value="Unassembled WGS sequence"/>
</dbReference>
<dbReference type="Gene3D" id="1.10.3210.10">
    <property type="entry name" value="Hypothetical protein af1432"/>
    <property type="match status" value="1"/>
</dbReference>
<evidence type="ECO:0000313" key="7">
    <source>
        <dbReference type="EMBL" id="MFA9479560.1"/>
    </source>
</evidence>
<feature type="domain" description="Histidine kinase" evidence="5">
    <location>
        <begin position="554"/>
        <end position="766"/>
    </location>
</feature>
<dbReference type="NCBIfam" id="TIGR00277">
    <property type="entry name" value="HDIG"/>
    <property type="match status" value="1"/>
</dbReference>
<dbReference type="SUPFAM" id="SSF109604">
    <property type="entry name" value="HD-domain/PDEase-like"/>
    <property type="match status" value="1"/>
</dbReference>
<comment type="catalytic activity">
    <reaction evidence="1">
        <text>ATP + protein L-histidine = ADP + protein N-phospho-L-histidine.</text>
        <dbReference type="EC" id="2.7.13.3"/>
    </reaction>
</comment>
<dbReference type="InterPro" id="IPR052340">
    <property type="entry name" value="RNase_Y/CdgJ"/>
</dbReference>
<protein>
    <recommendedName>
        <fullName evidence="2">histidine kinase</fullName>
        <ecNumber evidence="2">2.7.13.3</ecNumber>
    </recommendedName>
</protein>
<dbReference type="Pfam" id="PF02518">
    <property type="entry name" value="HATPase_c"/>
    <property type="match status" value="1"/>
</dbReference>
<reference evidence="7 8" key="1">
    <citation type="submission" date="2024-08" db="EMBL/GenBank/DDBJ databases">
        <title>Whole-genome sequencing of halo(alkali)philic microorganisms from hypersaline lakes.</title>
        <authorList>
            <person name="Sorokin D.Y."/>
            <person name="Merkel A.Y."/>
            <person name="Messina E."/>
            <person name="Yakimov M."/>
        </authorList>
    </citation>
    <scope>NUCLEOTIDE SEQUENCE [LARGE SCALE GENOMIC DNA]</scope>
    <source>
        <strain evidence="7 8">AB-hyl4</strain>
    </source>
</reference>
<dbReference type="InterPro" id="IPR036097">
    <property type="entry name" value="HisK_dim/P_sf"/>
</dbReference>
<evidence type="ECO:0000313" key="8">
    <source>
        <dbReference type="Proteomes" id="UP001575105"/>
    </source>
</evidence>
<dbReference type="PROSITE" id="PS51833">
    <property type="entry name" value="HDOD"/>
    <property type="match status" value="1"/>
</dbReference>
<dbReference type="SMART" id="SM00388">
    <property type="entry name" value="HisKA"/>
    <property type="match status" value="1"/>
</dbReference>
<keyword evidence="3" id="KW-0597">Phosphoprotein</keyword>
<dbReference type="CDD" id="cd00082">
    <property type="entry name" value="HisKA"/>
    <property type="match status" value="1"/>
</dbReference>